<accession>A0A1G6RM24</accession>
<dbReference type="GO" id="GO:0015035">
    <property type="term" value="F:protein-disulfide reductase activity"/>
    <property type="evidence" value="ECO:0007669"/>
    <property type="project" value="InterPro"/>
</dbReference>
<dbReference type="EMBL" id="FMZX01000004">
    <property type="protein sequence ID" value="SDD05702.1"/>
    <property type="molecule type" value="Genomic_DNA"/>
</dbReference>
<keyword evidence="2" id="KW-1185">Reference proteome</keyword>
<protein>
    <submittedName>
        <fullName evidence="1">Predicted thiol-disulfide oxidoreductase YuxK, DCC family</fullName>
    </submittedName>
</protein>
<evidence type="ECO:0000313" key="1">
    <source>
        <dbReference type="EMBL" id="SDD05702.1"/>
    </source>
</evidence>
<dbReference type="RefSeq" id="WP_090662986.1">
    <property type="nucleotide sequence ID" value="NZ_FMZX01000004.1"/>
</dbReference>
<gene>
    <name evidence="1" type="ORF">SAMN04487779_100463</name>
</gene>
<sequence>MNTSSTAPTTTVYYDGACPICSREIGQYRKVQGAERLDFIDVTACDANGLGPGLSRDAALARMHVRRADGSLASGAAAFAEIWQQLPKLAWAGRLAASPIVLPVLEIGYRVFLRVRRLWR</sequence>
<dbReference type="Proteomes" id="UP000198925">
    <property type="component" value="Unassembled WGS sequence"/>
</dbReference>
<dbReference type="PANTHER" id="PTHR34290:SF2">
    <property type="entry name" value="OS04G0668800 PROTEIN"/>
    <property type="match status" value="1"/>
</dbReference>
<dbReference type="Pfam" id="PF04134">
    <property type="entry name" value="DCC1-like"/>
    <property type="match status" value="1"/>
</dbReference>
<reference evidence="1 2" key="1">
    <citation type="submission" date="2016-10" db="EMBL/GenBank/DDBJ databases">
        <authorList>
            <person name="de Groot N.N."/>
        </authorList>
    </citation>
    <scope>NUCLEOTIDE SEQUENCE [LARGE SCALE GENOMIC DNA]</scope>
    <source>
        <strain evidence="1 2">CPCC 100156</strain>
    </source>
</reference>
<name>A0A1G6RM24_9PROT</name>
<dbReference type="InterPro" id="IPR007263">
    <property type="entry name" value="DCC1-like"/>
</dbReference>
<evidence type="ECO:0000313" key="2">
    <source>
        <dbReference type="Proteomes" id="UP000198925"/>
    </source>
</evidence>
<proteinExistence type="predicted"/>
<dbReference type="InterPro" id="IPR044691">
    <property type="entry name" value="DCC1_Trx"/>
</dbReference>
<dbReference type="PANTHER" id="PTHR34290">
    <property type="entry name" value="SI:CH73-390P7.2"/>
    <property type="match status" value="1"/>
</dbReference>
<organism evidence="1 2">
    <name type="scientific">Belnapia rosea</name>
    <dbReference type="NCBI Taxonomy" id="938405"/>
    <lineage>
        <taxon>Bacteria</taxon>
        <taxon>Pseudomonadati</taxon>
        <taxon>Pseudomonadota</taxon>
        <taxon>Alphaproteobacteria</taxon>
        <taxon>Acetobacterales</taxon>
        <taxon>Roseomonadaceae</taxon>
        <taxon>Belnapia</taxon>
    </lineage>
</organism>
<dbReference type="AlphaFoldDB" id="A0A1G6RM24"/>